<feature type="transmembrane region" description="Helical" evidence="1">
    <location>
        <begin position="145"/>
        <end position="161"/>
    </location>
</feature>
<evidence type="ECO:0000313" key="2">
    <source>
        <dbReference type="EMBL" id="PWG17933.1"/>
    </source>
</evidence>
<evidence type="ECO:0000256" key="1">
    <source>
        <dbReference type="SAM" id="Phobius"/>
    </source>
</evidence>
<dbReference type="Proteomes" id="UP000245293">
    <property type="component" value="Unassembled WGS sequence"/>
</dbReference>
<feature type="transmembrane region" description="Helical" evidence="1">
    <location>
        <begin position="27"/>
        <end position="45"/>
    </location>
</feature>
<keyword evidence="1" id="KW-0812">Transmembrane</keyword>
<keyword evidence="2" id="KW-0031">Aminopeptidase</keyword>
<dbReference type="InterPro" id="IPR017516">
    <property type="entry name" value="AbrB_dup"/>
</dbReference>
<dbReference type="GO" id="GO:0004177">
    <property type="term" value="F:aminopeptidase activity"/>
    <property type="evidence" value="ECO:0007669"/>
    <property type="project" value="UniProtKB-KW"/>
</dbReference>
<gene>
    <name evidence="2" type="ORF">DFK10_04290</name>
</gene>
<proteinExistence type="predicted"/>
<organism evidence="2 3">
    <name type="scientific">Salibaculum griseiflavum</name>
    <dbReference type="NCBI Taxonomy" id="1914409"/>
    <lineage>
        <taxon>Bacteria</taxon>
        <taxon>Pseudomonadati</taxon>
        <taxon>Pseudomonadota</taxon>
        <taxon>Alphaproteobacteria</taxon>
        <taxon>Rhodobacterales</taxon>
        <taxon>Roseobacteraceae</taxon>
        <taxon>Salibaculum</taxon>
    </lineage>
</organism>
<name>A0A2V1P5Z6_9RHOB</name>
<evidence type="ECO:0000313" key="3">
    <source>
        <dbReference type="Proteomes" id="UP000245293"/>
    </source>
</evidence>
<dbReference type="PANTHER" id="PTHR38457">
    <property type="entry name" value="REGULATOR ABRB-RELATED"/>
    <property type="match status" value="1"/>
</dbReference>
<dbReference type="GO" id="GO:0016020">
    <property type="term" value="C:membrane"/>
    <property type="evidence" value="ECO:0007669"/>
    <property type="project" value="InterPro"/>
</dbReference>
<keyword evidence="3" id="KW-1185">Reference proteome</keyword>
<keyword evidence="2" id="KW-0645">Protease</keyword>
<dbReference type="NCBIfam" id="TIGR03082">
    <property type="entry name" value="Gneg_AbrB_dup"/>
    <property type="match status" value="1"/>
</dbReference>
<feature type="transmembrane region" description="Helical" evidence="1">
    <location>
        <begin position="79"/>
        <end position="100"/>
    </location>
</feature>
<sequence>MLHVLLTLVLSALGVAGFSLLGLPLPWLLGPLFACLIAALAGAPLRGTPRLSTLMRTILGVAVGATITPALFAQLPTMIWTLTMMPLLVLCIGLVGYPVLRRGFGFDHPTAFYAAMPGGLQDMLLFGEEAGGDVRALSLIHATRVLIVVTVLPFLFAYWMGVDLAQAPGAPLSDVPVHELLILAVAGIVGWQVAKAVGLFGASILGPLFLTAGLSLGDVIHHRPPAEAIQAAQFFIGFTVGVKYAGISWRELRVDVTAGVVYTVLTLGVAVVFAVVAIQLGLLPFVEALLTFSPGGQAEMAIVALVAGADAAIVVAHHLVRIVFIILTAPFISKWVGGD</sequence>
<dbReference type="InterPro" id="IPR007820">
    <property type="entry name" value="AbrB_fam"/>
</dbReference>
<dbReference type="OrthoDB" id="7157734at2"/>
<protein>
    <submittedName>
        <fullName evidence="2">Aminopeptidase</fullName>
    </submittedName>
</protein>
<keyword evidence="1" id="KW-0472">Membrane</keyword>
<dbReference type="EMBL" id="QETF01000003">
    <property type="protein sequence ID" value="PWG17933.1"/>
    <property type="molecule type" value="Genomic_DNA"/>
</dbReference>
<keyword evidence="2" id="KW-0378">Hydrolase</keyword>
<reference evidence="3" key="1">
    <citation type="submission" date="2018-05" db="EMBL/GenBank/DDBJ databases">
        <authorList>
            <person name="Du Z."/>
            <person name="Wang X."/>
        </authorList>
    </citation>
    <scope>NUCLEOTIDE SEQUENCE [LARGE SCALE GENOMIC DNA]</scope>
    <source>
        <strain evidence="3">WDS4C29</strain>
    </source>
</reference>
<keyword evidence="1" id="KW-1133">Transmembrane helix</keyword>
<feature type="transmembrane region" description="Helical" evidence="1">
    <location>
        <begin position="302"/>
        <end position="332"/>
    </location>
</feature>
<dbReference type="PIRSF" id="PIRSF038991">
    <property type="entry name" value="Protein_AbrB"/>
    <property type="match status" value="1"/>
</dbReference>
<dbReference type="AlphaFoldDB" id="A0A2V1P5Z6"/>
<dbReference type="PANTHER" id="PTHR38457:SF1">
    <property type="entry name" value="REGULATOR ABRB-RELATED"/>
    <property type="match status" value="1"/>
</dbReference>
<feature type="transmembrane region" description="Helical" evidence="1">
    <location>
        <begin position="57"/>
        <end position="73"/>
    </location>
</feature>
<dbReference type="GO" id="GO:0010468">
    <property type="term" value="P:regulation of gene expression"/>
    <property type="evidence" value="ECO:0007669"/>
    <property type="project" value="InterPro"/>
</dbReference>
<feature type="transmembrane region" description="Helical" evidence="1">
    <location>
        <begin position="181"/>
        <end position="210"/>
    </location>
</feature>
<feature type="transmembrane region" description="Helical" evidence="1">
    <location>
        <begin position="261"/>
        <end position="290"/>
    </location>
</feature>
<feature type="transmembrane region" description="Helical" evidence="1">
    <location>
        <begin position="231"/>
        <end position="249"/>
    </location>
</feature>
<accession>A0A2V1P5Z6</accession>
<dbReference type="Pfam" id="PF05145">
    <property type="entry name" value="AbrB"/>
    <property type="match status" value="1"/>
</dbReference>
<dbReference type="RefSeq" id="WP_109386937.1">
    <property type="nucleotide sequence ID" value="NZ_QETF01000003.1"/>
</dbReference>
<comment type="caution">
    <text evidence="2">The sequence shown here is derived from an EMBL/GenBank/DDBJ whole genome shotgun (WGS) entry which is preliminary data.</text>
</comment>